<dbReference type="SUPFAM" id="SSF51161">
    <property type="entry name" value="Trimeric LpxA-like enzymes"/>
    <property type="match status" value="1"/>
</dbReference>
<dbReference type="EMBL" id="JADIKD010000006">
    <property type="protein sequence ID" value="MFK2916249.1"/>
    <property type="molecule type" value="Genomic_DNA"/>
</dbReference>
<evidence type="ECO:0008006" key="4">
    <source>
        <dbReference type="Google" id="ProtNLM"/>
    </source>
</evidence>
<comment type="caution">
    <text evidence="2">The sequence shown here is derived from an EMBL/GenBank/DDBJ whole genome shotgun (WGS) entry which is preliminary data.</text>
</comment>
<dbReference type="InterPro" id="IPR011004">
    <property type="entry name" value="Trimer_LpxA-like_sf"/>
</dbReference>
<keyword evidence="3" id="KW-1185">Reference proteome</keyword>
<proteinExistence type="predicted"/>
<evidence type="ECO:0000313" key="2">
    <source>
        <dbReference type="EMBL" id="MFK2916249.1"/>
    </source>
</evidence>
<dbReference type="Proteomes" id="UP001620408">
    <property type="component" value="Unassembled WGS sequence"/>
</dbReference>
<reference evidence="2 3" key="1">
    <citation type="submission" date="2020-10" db="EMBL/GenBank/DDBJ databases">
        <title>Phylogeny of dyella-like bacteria.</title>
        <authorList>
            <person name="Fu J."/>
        </authorList>
    </citation>
    <scope>NUCLEOTIDE SEQUENCE [LARGE SCALE GENOMIC DNA]</scope>
    <source>
        <strain evidence="2 3">BB4</strain>
    </source>
</reference>
<accession>A0ABW8K435</accession>
<dbReference type="RefSeq" id="WP_379984901.1">
    <property type="nucleotide sequence ID" value="NZ_JADIKD010000006.1"/>
</dbReference>
<evidence type="ECO:0000313" key="3">
    <source>
        <dbReference type="Proteomes" id="UP001620408"/>
    </source>
</evidence>
<keyword evidence="1" id="KW-0732">Signal</keyword>
<gene>
    <name evidence="2" type="ORF">ISS97_03155</name>
</gene>
<dbReference type="Gene3D" id="2.160.20.20">
    <property type="match status" value="1"/>
</dbReference>
<protein>
    <recommendedName>
        <fullName evidence="4">Polymer-forming cytoskeletal protein</fullName>
    </recommendedName>
</protein>
<feature type="signal peptide" evidence="1">
    <location>
        <begin position="1"/>
        <end position="18"/>
    </location>
</feature>
<organism evidence="2 3">
    <name type="scientific">Dyella koreensis</name>
    <dbReference type="NCBI Taxonomy" id="311235"/>
    <lineage>
        <taxon>Bacteria</taxon>
        <taxon>Pseudomonadati</taxon>
        <taxon>Pseudomonadota</taxon>
        <taxon>Gammaproteobacteria</taxon>
        <taxon>Lysobacterales</taxon>
        <taxon>Rhodanobacteraceae</taxon>
        <taxon>Dyella</taxon>
    </lineage>
</organism>
<name>A0ABW8K435_9GAMM</name>
<feature type="chain" id="PRO_5045145137" description="Polymer-forming cytoskeletal protein" evidence="1">
    <location>
        <begin position="19"/>
        <end position="217"/>
    </location>
</feature>
<dbReference type="InterPro" id="IPR012332">
    <property type="entry name" value="Autotransporter_pectin_lyase_C"/>
</dbReference>
<evidence type="ECO:0000256" key="1">
    <source>
        <dbReference type="SAM" id="SignalP"/>
    </source>
</evidence>
<sequence length="217" mass="22203">MRRTLLALALVLPLAVLARDNDIDKINGTVRVENGQQAGDVSTVNGSVRIGDNATVHKASTVNGSVELGEKSQASEISTVNGSATLGAGSRITGEVGTTNGTIRLGKGAEVAGKVANVNGTINLDAAHVAKGIETVSGSIYVGANSRVEGGILVDKPGGWFNNNSRPPHVVIGPHAVVQGTLEFRREVVLQVSDSAQIGPVKGATPVKFRGDAPSLD</sequence>